<dbReference type="Proteomes" id="UP000520767">
    <property type="component" value="Unassembled WGS sequence"/>
</dbReference>
<dbReference type="NCBIfam" id="TIGR00377">
    <property type="entry name" value="ant_ant_sig"/>
    <property type="match status" value="1"/>
</dbReference>
<feature type="domain" description="STAS" evidence="3">
    <location>
        <begin position="19"/>
        <end position="117"/>
    </location>
</feature>
<dbReference type="PROSITE" id="PS50801">
    <property type="entry name" value="STAS"/>
    <property type="match status" value="1"/>
</dbReference>
<comment type="caution">
    <text evidence="4">The sequence shown here is derived from an EMBL/GenBank/DDBJ whole genome shotgun (WGS) entry which is preliminary data.</text>
</comment>
<dbReference type="InterPro" id="IPR058548">
    <property type="entry name" value="MlaB-like_STAS"/>
</dbReference>
<dbReference type="GO" id="GO:0043856">
    <property type="term" value="F:anti-sigma factor antagonist activity"/>
    <property type="evidence" value="ECO:0007669"/>
    <property type="project" value="InterPro"/>
</dbReference>
<proteinExistence type="inferred from homology"/>
<comment type="similarity">
    <text evidence="1 2">Belongs to the anti-sigma-factor antagonist family.</text>
</comment>
<dbReference type="PANTHER" id="PTHR33495:SF2">
    <property type="entry name" value="ANTI-SIGMA FACTOR ANTAGONIST TM_1081-RELATED"/>
    <property type="match status" value="1"/>
</dbReference>
<accession>A0A7W7Q9T9</accession>
<evidence type="ECO:0000256" key="2">
    <source>
        <dbReference type="RuleBase" id="RU003749"/>
    </source>
</evidence>
<dbReference type="Pfam" id="PF13466">
    <property type="entry name" value="STAS_2"/>
    <property type="match status" value="1"/>
</dbReference>
<dbReference type="InterPro" id="IPR036513">
    <property type="entry name" value="STAS_dom_sf"/>
</dbReference>
<name>A0A7W7Q9T9_9PSEU</name>
<dbReference type="Gene3D" id="3.30.750.24">
    <property type="entry name" value="STAS domain"/>
    <property type="match status" value="1"/>
</dbReference>
<keyword evidence="5" id="KW-1185">Reference proteome</keyword>
<protein>
    <recommendedName>
        <fullName evidence="2">Anti-sigma factor antagonist</fullName>
    </recommendedName>
</protein>
<sequence length="117" mass="12353">MTEIDDVLWVQRTVDNLSVVVQAGGELDMLTAPRLSAQLDQAEAIVVPPAPVVVDLTGLTFIGSAGLAVLLAHHERCAALGSSLQIRANTSVVTRPLMMMALDRVLNLVPELAGSAR</sequence>
<evidence type="ECO:0000313" key="5">
    <source>
        <dbReference type="Proteomes" id="UP000520767"/>
    </source>
</evidence>
<dbReference type="EMBL" id="JACHJQ010000006">
    <property type="protein sequence ID" value="MBB4909624.1"/>
    <property type="molecule type" value="Genomic_DNA"/>
</dbReference>
<dbReference type="RefSeq" id="WP_184813708.1">
    <property type="nucleotide sequence ID" value="NZ_JACHJQ010000006.1"/>
</dbReference>
<dbReference type="SUPFAM" id="SSF52091">
    <property type="entry name" value="SpoIIaa-like"/>
    <property type="match status" value="1"/>
</dbReference>
<dbReference type="CDD" id="cd07043">
    <property type="entry name" value="STAS_anti-anti-sigma_factors"/>
    <property type="match status" value="1"/>
</dbReference>
<gene>
    <name evidence="4" type="ORF">FHR82_005882</name>
</gene>
<organism evidence="4 5">
    <name type="scientific">Actinophytocola algeriensis</name>
    <dbReference type="NCBI Taxonomy" id="1768010"/>
    <lineage>
        <taxon>Bacteria</taxon>
        <taxon>Bacillati</taxon>
        <taxon>Actinomycetota</taxon>
        <taxon>Actinomycetes</taxon>
        <taxon>Pseudonocardiales</taxon>
        <taxon>Pseudonocardiaceae</taxon>
    </lineage>
</organism>
<dbReference type="InterPro" id="IPR002645">
    <property type="entry name" value="STAS_dom"/>
</dbReference>
<evidence type="ECO:0000256" key="1">
    <source>
        <dbReference type="ARBA" id="ARBA00009013"/>
    </source>
</evidence>
<dbReference type="InterPro" id="IPR003658">
    <property type="entry name" value="Anti-sigma_ant"/>
</dbReference>
<dbReference type="PANTHER" id="PTHR33495">
    <property type="entry name" value="ANTI-SIGMA FACTOR ANTAGONIST TM_1081-RELATED-RELATED"/>
    <property type="match status" value="1"/>
</dbReference>
<evidence type="ECO:0000259" key="3">
    <source>
        <dbReference type="PROSITE" id="PS50801"/>
    </source>
</evidence>
<reference evidence="4 5" key="1">
    <citation type="submission" date="2020-08" db="EMBL/GenBank/DDBJ databases">
        <title>Genomic Encyclopedia of Type Strains, Phase III (KMG-III): the genomes of soil and plant-associated and newly described type strains.</title>
        <authorList>
            <person name="Whitman W."/>
        </authorList>
    </citation>
    <scope>NUCLEOTIDE SEQUENCE [LARGE SCALE GENOMIC DNA]</scope>
    <source>
        <strain evidence="4 5">CECT 8960</strain>
    </source>
</reference>
<dbReference type="AlphaFoldDB" id="A0A7W7Q9T9"/>
<evidence type="ECO:0000313" key="4">
    <source>
        <dbReference type="EMBL" id="MBB4909624.1"/>
    </source>
</evidence>